<reference evidence="1 2" key="1">
    <citation type="submission" date="2024-07" db="EMBL/GenBank/DDBJ databases">
        <title>Section-level genome sequencing and comparative genomics of Aspergillus sections Usti and Cavernicolus.</title>
        <authorList>
            <consortium name="Lawrence Berkeley National Laboratory"/>
            <person name="Nybo J.L."/>
            <person name="Vesth T.C."/>
            <person name="Theobald S."/>
            <person name="Frisvad J.C."/>
            <person name="Larsen T.O."/>
            <person name="Kjaerboelling I."/>
            <person name="Rothschild-Mancinelli K."/>
            <person name="Lyhne E.K."/>
            <person name="Kogle M.E."/>
            <person name="Barry K."/>
            <person name="Clum A."/>
            <person name="Na H."/>
            <person name="Ledsgaard L."/>
            <person name="Lin J."/>
            <person name="Lipzen A."/>
            <person name="Kuo A."/>
            <person name="Riley R."/>
            <person name="Mondo S."/>
            <person name="LaButti K."/>
            <person name="Haridas S."/>
            <person name="Pangalinan J."/>
            <person name="Salamov A.A."/>
            <person name="Simmons B.A."/>
            <person name="Magnuson J.K."/>
            <person name="Chen J."/>
            <person name="Drula E."/>
            <person name="Henrissat B."/>
            <person name="Wiebenga A."/>
            <person name="Lubbers R.J."/>
            <person name="Gomes A.C."/>
            <person name="Macurrencykelacurrency M.R."/>
            <person name="Stajich J."/>
            <person name="Grigoriev I.V."/>
            <person name="Mortensen U.H."/>
            <person name="De vries R.P."/>
            <person name="Baker S.E."/>
            <person name="Andersen M.R."/>
        </authorList>
    </citation>
    <scope>NUCLEOTIDE SEQUENCE [LARGE SCALE GENOMIC DNA]</scope>
    <source>
        <strain evidence="1 2">CBS 756.74</strain>
    </source>
</reference>
<dbReference type="RefSeq" id="XP_070894056.1">
    <property type="nucleotide sequence ID" value="XM_071041672.1"/>
</dbReference>
<proteinExistence type="predicted"/>
<dbReference type="Proteomes" id="UP001610444">
    <property type="component" value="Unassembled WGS sequence"/>
</dbReference>
<protein>
    <recommendedName>
        <fullName evidence="3">Secreted protein</fullName>
    </recommendedName>
</protein>
<name>A0ABR4JMY6_9EURO</name>
<keyword evidence="2" id="KW-1185">Reference proteome</keyword>
<feature type="non-terminal residue" evidence="1">
    <location>
        <position position="133"/>
    </location>
</feature>
<gene>
    <name evidence="1" type="ORF">BJX68DRAFT_246593</name>
</gene>
<evidence type="ECO:0000313" key="2">
    <source>
        <dbReference type="Proteomes" id="UP001610444"/>
    </source>
</evidence>
<dbReference type="EMBL" id="JBFXLR010000065">
    <property type="protein sequence ID" value="KAL2840447.1"/>
    <property type="molecule type" value="Genomic_DNA"/>
</dbReference>
<evidence type="ECO:0008006" key="3">
    <source>
        <dbReference type="Google" id="ProtNLM"/>
    </source>
</evidence>
<sequence>MSARQPVGKIYSGPRVWHVGIGLLVSVHGVCSPFDFRLEPLVSLIFQLGLWPSLSYPARVQLANDGLLPTLQSPWRQRTHAQRHNSFDNSLITRLGVFRRKLNALRCDCDCDLSLRPGRTTRFNRTLVIVDKN</sequence>
<comment type="caution">
    <text evidence="1">The sequence shown here is derived from an EMBL/GenBank/DDBJ whole genome shotgun (WGS) entry which is preliminary data.</text>
</comment>
<evidence type="ECO:0000313" key="1">
    <source>
        <dbReference type="EMBL" id="KAL2840447.1"/>
    </source>
</evidence>
<dbReference type="GeneID" id="98156836"/>
<accession>A0ABR4JMY6</accession>
<organism evidence="1 2">
    <name type="scientific">Aspergillus pseudodeflectus</name>
    <dbReference type="NCBI Taxonomy" id="176178"/>
    <lineage>
        <taxon>Eukaryota</taxon>
        <taxon>Fungi</taxon>
        <taxon>Dikarya</taxon>
        <taxon>Ascomycota</taxon>
        <taxon>Pezizomycotina</taxon>
        <taxon>Eurotiomycetes</taxon>
        <taxon>Eurotiomycetidae</taxon>
        <taxon>Eurotiales</taxon>
        <taxon>Aspergillaceae</taxon>
        <taxon>Aspergillus</taxon>
        <taxon>Aspergillus subgen. Nidulantes</taxon>
    </lineage>
</organism>